<organism evidence="1">
    <name type="scientific">Anguilla anguilla</name>
    <name type="common">European freshwater eel</name>
    <name type="synonym">Muraena anguilla</name>
    <dbReference type="NCBI Taxonomy" id="7936"/>
    <lineage>
        <taxon>Eukaryota</taxon>
        <taxon>Metazoa</taxon>
        <taxon>Chordata</taxon>
        <taxon>Craniata</taxon>
        <taxon>Vertebrata</taxon>
        <taxon>Euteleostomi</taxon>
        <taxon>Actinopterygii</taxon>
        <taxon>Neopterygii</taxon>
        <taxon>Teleostei</taxon>
        <taxon>Anguilliformes</taxon>
        <taxon>Anguillidae</taxon>
        <taxon>Anguilla</taxon>
    </lineage>
</organism>
<name>A0A0E9U2J5_ANGAN</name>
<evidence type="ECO:0000313" key="1">
    <source>
        <dbReference type="EMBL" id="JAH60026.1"/>
    </source>
</evidence>
<protein>
    <submittedName>
        <fullName evidence="1">Uncharacterized protein</fullName>
    </submittedName>
</protein>
<reference evidence="1" key="2">
    <citation type="journal article" date="2015" name="Fish Shellfish Immunol.">
        <title>Early steps in the European eel (Anguilla anguilla)-Vibrio vulnificus interaction in the gills: Role of the RtxA13 toxin.</title>
        <authorList>
            <person name="Callol A."/>
            <person name="Pajuelo D."/>
            <person name="Ebbesson L."/>
            <person name="Teles M."/>
            <person name="MacKenzie S."/>
            <person name="Amaro C."/>
        </authorList>
    </citation>
    <scope>NUCLEOTIDE SEQUENCE</scope>
</reference>
<accession>A0A0E9U2J5</accession>
<dbReference type="AlphaFoldDB" id="A0A0E9U2J5"/>
<reference evidence="1" key="1">
    <citation type="submission" date="2014-11" db="EMBL/GenBank/DDBJ databases">
        <authorList>
            <person name="Amaro Gonzalez C."/>
        </authorList>
    </citation>
    <scope>NUCLEOTIDE SEQUENCE</scope>
</reference>
<dbReference type="EMBL" id="GBXM01048551">
    <property type="protein sequence ID" value="JAH60026.1"/>
    <property type="molecule type" value="Transcribed_RNA"/>
</dbReference>
<proteinExistence type="predicted"/>
<sequence>MALLETHGDTLQKSTLCVQPAATQLVSS</sequence>